<dbReference type="GeneID" id="35296452"/>
<comment type="subcellular location">
    <subcellularLocation>
        <location evidence="1">Cell envelope</location>
    </subcellularLocation>
</comment>
<dbReference type="KEGG" id="mcak:MCCS_23820"/>
<dbReference type="Gene3D" id="3.40.50.1980">
    <property type="entry name" value="Nitrogenase molybdenum iron protein domain"/>
    <property type="match status" value="2"/>
</dbReference>
<dbReference type="CDD" id="cd01140">
    <property type="entry name" value="FatB"/>
    <property type="match status" value="1"/>
</dbReference>
<dbReference type="PANTHER" id="PTHR30532">
    <property type="entry name" value="IRON III DICITRATE-BINDING PERIPLASMIC PROTEIN"/>
    <property type="match status" value="1"/>
</dbReference>
<dbReference type="PROSITE" id="PS50983">
    <property type="entry name" value="FE_B12_PBP"/>
    <property type="match status" value="1"/>
</dbReference>
<evidence type="ECO:0000313" key="7">
    <source>
        <dbReference type="EMBL" id="ARQ07960.1"/>
    </source>
</evidence>
<proteinExistence type="inferred from homology"/>
<keyword evidence="4 5" id="KW-0732">Signal</keyword>
<keyword evidence="3" id="KW-0813">Transport</keyword>
<dbReference type="EMBL" id="CP021059">
    <property type="protein sequence ID" value="ARQ07960.1"/>
    <property type="molecule type" value="Genomic_DNA"/>
</dbReference>
<sequence>MKRIIGLIITLSLILVLAACGGTKDSSKTDDKTSGGSDDKAETVKIDNKYKLMGEKEDGSDAKDVSETVEVTKNPKNVAVFDYGTLTTLKEIGADENVKGMPKGEGNRSLPEFLKDYKDDKYVNLGSLKEPNFEKLAEMQPDLILISARQANQKVMDEMKKAAPKAQIVYVGADENNYIDSIKVNTENIGKIFGKEKETEKLIADLDKKIEEVKAMTEKSDKKGLFVLANEGELSVFGKGGRFGFIHDVLGVKETDENITAKGHGQVINFEYINKKNPDIIFAMDRGVAVGGKSSAKQALSNDVIKNVNAIKDDKVVEVDPYLWYFSSGGAVTTVKQIEEVEKAYK</sequence>
<evidence type="ECO:0000256" key="2">
    <source>
        <dbReference type="ARBA" id="ARBA00008814"/>
    </source>
</evidence>
<name>A0A1W7AFK8_9STAP</name>
<dbReference type="PANTHER" id="PTHR30532:SF28">
    <property type="entry name" value="PETROBACTIN-BINDING PROTEIN YCLQ"/>
    <property type="match status" value="1"/>
</dbReference>
<feature type="chain" id="PRO_5039508037" evidence="5">
    <location>
        <begin position="19"/>
        <end position="346"/>
    </location>
</feature>
<dbReference type="Pfam" id="PF01497">
    <property type="entry name" value="Peripla_BP_2"/>
    <property type="match status" value="1"/>
</dbReference>
<feature type="signal peptide" evidence="5">
    <location>
        <begin position="1"/>
        <end position="18"/>
    </location>
</feature>
<organism evidence="7 8">
    <name type="scientific">Macrococcoides canis</name>
    <dbReference type="NCBI Taxonomy" id="1855823"/>
    <lineage>
        <taxon>Bacteria</taxon>
        <taxon>Bacillati</taxon>
        <taxon>Bacillota</taxon>
        <taxon>Bacilli</taxon>
        <taxon>Bacillales</taxon>
        <taxon>Staphylococcaceae</taxon>
        <taxon>Macrococcoides</taxon>
    </lineage>
</organism>
<evidence type="ECO:0000313" key="8">
    <source>
        <dbReference type="Proteomes" id="UP000194154"/>
    </source>
</evidence>
<evidence type="ECO:0000256" key="1">
    <source>
        <dbReference type="ARBA" id="ARBA00004196"/>
    </source>
</evidence>
<dbReference type="GO" id="GO:1901678">
    <property type="term" value="P:iron coordination entity transport"/>
    <property type="evidence" value="ECO:0007669"/>
    <property type="project" value="UniProtKB-ARBA"/>
</dbReference>
<dbReference type="STRING" id="1855823.MCCS_23820"/>
<evidence type="ECO:0000256" key="5">
    <source>
        <dbReference type="SAM" id="SignalP"/>
    </source>
</evidence>
<evidence type="ECO:0000256" key="3">
    <source>
        <dbReference type="ARBA" id="ARBA00022448"/>
    </source>
</evidence>
<dbReference type="InterPro" id="IPR002491">
    <property type="entry name" value="ABC_transptr_periplasmic_BD"/>
</dbReference>
<dbReference type="PROSITE" id="PS51257">
    <property type="entry name" value="PROKAR_LIPOPROTEIN"/>
    <property type="match status" value="1"/>
</dbReference>
<keyword evidence="8" id="KW-1185">Reference proteome</keyword>
<dbReference type="RefSeq" id="WP_086043476.1">
    <property type="nucleotide sequence ID" value="NZ_CBCRZA010000008.1"/>
</dbReference>
<feature type="domain" description="Fe/B12 periplasmic-binding" evidence="6">
    <location>
        <begin position="77"/>
        <end position="346"/>
    </location>
</feature>
<reference evidence="7 8" key="1">
    <citation type="journal article" date="2017" name="Int. J. Syst. Evol. Microbiol.">
        <title>Macrococcus canis sp. nov., a skin bacterium associated with infections in dogs.</title>
        <authorList>
            <person name="Gobeli Brawand S."/>
            <person name="Cotting K."/>
            <person name="Gomez-Sanz E."/>
            <person name="Collaud A."/>
            <person name="Thomann A."/>
            <person name="Brodard I."/>
            <person name="Rodriguez-Campos S."/>
            <person name="Strauss C."/>
            <person name="Perreten V."/>
        </authorList>
    </citation>
    <scope>NUCLEOTIDE SEQUENCE [LARGE SCALE GENOMIC DNA]</scope>
    <source>
        <strain evidence="7 8">KM45013</strain>
    </source>
</reference>
<dbReference type="InterPro" id="IPR033870">
    <property type="entry name" value="FatB"/>
</dbReference>
<dbReference type="OrthoDB" id="63946at2"/>
<evidence type="ECO:0000256" key="4">
    <source>
        <dbReference type="ARBA" id="ARBA00022729"/>
    </source>
</evidence>
<comment type="similarity">
    <text evidence="2">Belongs to the bacterial solute-binding protein 8 family.</text>
</comment>
<dbReference type="InterPro" id="IPR051313">
    <property type="entry name" value="Bact_iron-sidero_bind"/>
</dbReference>
<evidence type="ECO:0000259" key="6">
    <source>
        <dbReference type="PROSITE" id="PS50983"/>
    </source>
</evidence>
<dbReference type="SUPFAM" id="SSF53807">
    <property type="entry name" value="Helical backbone' metal receptor"/>
    <property type="match status" value="1"/>
</dbReference>
<protein>
    <submittedName>
        <fullName evidence="7">Putative ABC transporter solute-binding protein YclQ</fullName>
    </submittedName>
</protein>
<dbReference type="GO" id="GO:0030288">
    <property type="term" value="C:outer membrane-bounded periplasmic space"/>
    <property type="evidence" value="ECO:0007669"/>
    <property type="project" value="TreeGrafter"/>
</dbReference>
<accession>A0A1W7AFK8</accession>
<dbReference type="Proteomes" id="UP000194154">
    <property type="component" value="Chromosome"/>
</dbReference>
<dbReference type="AlphaFoldDB" id="A0A1W7AFK8"/>
<gene>
    <name evidence="7" type="primary">yclQ</name>
    <name evidence="7" type="ORF">MCCS_23820</name>
</gene>